<dbReference type="Gene3D" id="2.20.25.100">
    <property type="entry name" value="Zn-binding ribosomal proteins"/>
    <property type="match status" value="1"/>
</dbReference>
<reference evidence="7" key="1">
    <citation type="journal article" date="2014" name="Int. J. Syst. Evol. Microbiol.">
        <title>Complete genome sequence of Corynebacterium casei LMG S-19264T (=DSM 44701T), isolated from a smear-ripened cheese.</title>
        <authorList>
            <consortium name="US DOE Joint Genome Institute (JGI-PGF)"/>
            <person name="Walter F."/>
            <person name="Albersmeier A."/>
            <person name="Kalinowski J."/>
            <person name="Ruckert C."/>
        </authorList>
    </citation>
    <scope>NUCLEOTIDE SEQUENCE</scope>
    <source>
        <strain evidence="7">JCM 10088</strain>
    </source>
</reference>
<evidence type="ECO:0000256" key="2">
    <source>
        <dbReference type="ARBA" id="ARBA00022833"/>
    </source>
</evidence>
<comment type="subunit">
    <text evidence="5">Part of the 30S ribosomal subunit.</text>
</comment>
<keyword evidence="8" id="KW-1185">Reference proteome</keyword>
<dbReference type="GO" id="GO:0005840">
    <property type="term" value="C:ribosome"/>
    <property type="evidence" value="ECO:0007669"/>
    <property type="project" value="UniProtKB-KW"/>
</dbReference>
<evidence type="ECO:0000256" key="6">
    <source>
        <dbReference type="RuleBase" id="RU000671"/>
    </source>
</evidence>
<name>A0A830GW31_9CREN</name>
<dbReference type="HAMAP" id="MF_00371">
    <property type="entry name" value="Ribosomal_eS27"/>
    <property type="match status" value="1"/>
</dbReference>
<dbReference type="OrthoDB" id="5718at2157"/>
<feature type="binding site" evidence="5">
    <location>
        <position position="44"/>
    </location>
    <ligand>
        <name>Zn(2+)</name>
        <dbReference type="ChEBI" id="CHEBI:29105"/>
    </ligand>
</feature>
<dbReference type="GO" id="GO:0008270">
    <property type="term" value="F:zinc ion binding"/>
    <property type="evidence" value="ECO:0007669"/>
    <property type="project" value="UniProtKB-UniRule"/>
</dbReference>
<dbReference type="EMBL" id="BMNL01000002">
    <property type="protein sequence ID" value="GGP21027.1"/>
    <property type="molecule type" value="Genomic_DNA"/>
</dbReference>
<comment type="caution">
    <text evidence="7">The sequence shown here is derived from an EMBL/GenBank/DDBJ whole genome shotgun (WGS) entry which is preliminary data.</text>
</comment>
<feature type="binding site" evidence="5">
    <location>
        <position position="41"/>
    </location>
    <ligand>
        <name>Zn(2+)</name>
        <dbReference type="ChEBI" id="CHEBI:29105"/>
    </ligand>
</feature>
<dbReference type="RefSeq" id="WP_188596448.1">
    <property type="nucleotide sequence ID" value="NZ_BMNL01000002.1"/>
</dbReference>
<keyword evidence="3 5" id="KW-0689">Ribosomal protein</keyword>
<gene>
    <name evidence="5" type="primary">rps27e</name>
    <name evidence="7" type="ORF">GCM10007981_11480</name>
</gene>
<dbReference type="NCBIfam" id="NF001629">
    <property type="entry name" value="PRK00415.1"/>
    <property type="match status" value="1"/>
</dbReference>
<evidence type="ECO:0000256" key="1">
    <source>
        <dbReference type="ARBA" id="ARBA00010919"/>
    </source>
</evidence>
<evidence type="ECO:0000256" key="4">
    <source>
        <dbReference type="ARBA" id="ARBA00023274"/>
    </source>
</evidence>
<dbReference type="Pfam" id="PF01667">
    <property type="entry name" value="Ribosomal_S27e"/>
    <property type="match status" value="1"/>
</dbReference>
<proteinExistence type="inferred from homology"/>
<comment type="similarity">
    <text evidence="1 5 6">Belongs to the eukaryotic ribosomal protein eS27 family.</text>
</comment>
<dbReference type="PROSITE" id="PS01168">
    <property type="entry name" value="RIBOSOMAL_S27E"/>
    <property type="match status" value="1"/>
</dbReference>
<dbReference type="InterPro" id="IPR011332">
    <property type="entry name" value="Ribosomal_zn-bd"/>
</dbReference>
<comment type="cofactor">
    <cofactor evidence="5 6">
        <name>Zn(2+)</name>
        <dbReference type="ChEBI" id="CHEBI:29105"/>
    </cofactor>
    <text evidence="5 6">Binds 1 zinc ion per subunit.</text>
</comment>
<evidence type="ECO:0000313" key="8">
    <source>
        <dbReference type="Proteomes" id="UP000610960"/>
    </source>
</evidence>
<keyword evidence="2 5" id="KW-0862">Zinc</keyword>
<sequence>MPQSLRKVLVPLPKSRFIRVRCNSCGNEQVVFSHPSMEIKCLVCGATLVKPSGGRGRFIGAVVKELD</sequence>
<protein>
    <recommendedName>
        <fullName evidence="5">Small ribosomal subunit protein eS27</fullName>
    </recommendedName>
</protein>
<dbReference type="GO" id="GO:0003735">
    <property type="term" value="F:structural constituent of ribosome"/>
    <property type="evidence" value="ECO:0007669"/>
    <property type="project" value="InterPro"/>
</dbReference>
<evidence type="ECO:0000256" key="5">
    <source>
        <dbReference type="HAMAP-Rule" id="MF_00371"/>
    </source>
</evidence>
<dbReference type="InterPro" id="IPR023407">
    <property type="entry name" value="Ribosomal_eS27_Zn-bd_dom_sf"/>
</dbReference>
<keyword evidence="5 6" id="KW-0479">Metal-binding</keyword>
<dbReference type="GO" id="GO:0006412">
    <property type="term" value="P:translation"/>
    <property type="evidence" value="ECO:0007669"/>
    <property type="project" value="UniProtKB-UniRule"/>
</dbReference>
<dbReference type="AlphaFoldDB" id="A0A830GW31"/>
<feature type="binding site" evidence="5">
    <location>
        <position position="25"/>
    </location>
    <ligand>
        <name>Zn(2+)</name>
        <dbReference type="ChEBI" id="CHEBI:29105"/>
    </ligand>
</feature>
<accession>A0A830GW31</accession>
<feature type="zinc finger region" description="C4-type" evidence="5">
    <location>
        <begin position="22"/>
        <end position="44"/>
    </location>
</feature>
<dbReference type="Proteomes" id="UP000610960">
    <property type="component" value="Unassembled WGS sequence"/>
</dbReference>
<dbReference type="GO" id="GO:1990904">
    <property type="term" value="C:ribonucleoprotein complex"/>
    <property type="evidence" value="ECO:0007669"/>
    <property type="project" value="UniProtKB-KW"/>
</dbReference>
<dbReference type="InterPro" id="IPR000592">
    <property type="entry name" value="Ribosomal_eS27"/>
</dbReference>
<keyword evidence="4 5" id="KW-0687">Ribonucleoprotein</keyword>
<keyword evidence="5 6" id="KW-0863">Zinc-finger</keyword>
<evidence type="ECO:0000313" key="7">
    <source>
        <dbReference type="EMBL" id="GGP21027.1"/>
    </source>
</evidence>
<feature type="binding site" evidence="5">
    <location>
        <position position="22"/>
    </location>
    <ligand>
        <name>Zn(2+)</name>
        <dbReference type="ChEBI" id="CHEBI:29105"/>
    </ligand>
</feature>
<organism evidence="7 8">
    <name type="scientific">Thermocladium modestius</name>
    <dbReference type="NCBI Taxonomy" id="62609"/>
    <lineage>
        <taxon>Archaea</taxon>
        <taxon>Thermoproteota</taxon>
        <taxon>Thermoprotei</taxon>
        <taxon>Thermoproteales</taxon>
        <taxon>Thermoproteaceae</taxon>
        <taxon>Thermocladium</taxon>
    </lineage>
</organism>
<dbReference type="SUPFAM" id="SSF57829">
    <property type="entry name" value="Zn-binding ribosomal proteins"/>
    <property type="match status" value="1"/>
</dbReference>
<evidence type="ECO:0000256" key="3">
    <source>
        <dbReference type="ARBA" id="ARBA00022980"/>
    </source>
</evidence>
<reference evidence="7" key="2">
    <citation type="submission" date="2020-09" db="EMBL/GenBank/DDBJ databases">
        <authorList>
            <person name="Sun Q."/>
            <person name="Ohkuma M."/>
        </authorList>
    </citation>
    <scope>NUCLEOTIDE SEQUENCE</scope>
    <source>
        <strain evidence="7">JCM 10088</strain>
    </source>
</reference>